<accession>A0A7S4A0H7</accession>
<name>A0A7S4A0H7_9STRA</name>
<keyword evidence="5" id="KW-1185">Reference proteome</keyword>
<gene>
    <name evidence="3" type="ORF">PCAL00307_LOCUS15288</name>
    <name evidence="4" type="ORF">PECAL_5P26810</name>
</gene>
<dbReference type="EMBL" id="HBIW01017729">
    <property type="protein sequence ID" value="CAE0699852.1"/>
    <property type="molecule type" value="Transcribed_RNA"/>
</dbReference>
<proteinExistence type="predicted"/>
<dbReference type="Proteomes" id="UP000789595">
    <property type="component" value="Unassembled WGS sequence"/>
</dbReference>
<dbReference type="AlphaFoldDB" id="A0A7S4A0H7"/>
<keyword evidence="2" id="KW-0732">Signal</keyword>
<feature type="compositionally biased region" description="Acidic residues" evidence="1">
    <location>
        <begin position="298"/>
        <end position="307"/>
    </location>
</feature>
<sequence>MRRTARISALLLCAAHALVAPPARRCRPTARRADRVEEVQEVTSDDPLVQRIAAEVAEINNGASMDALLNPAKLINVERELIELRARRDAGDSSSDLLKQIEKKESVAYVEKRAVMRDWLKALFRGQAYATIGLSFLLSYDLIPFVDLDLSIRVLGFWSWWLFTVPSLRSIKPLPAPEKKALDAAFLATLVASLAAPFATKDPGAIWWVDAVVVGACYAYGYLAPESADSDDDDVFDSKTGVGGGAFGQQLWRSVKWAGRALDFGAGQERGARSDEASAVEKALERTVSQKAERVAAEDDEAGEEVAADGSGTYEGYAP</sequence>
<dbReference type="OrthoDB" id="424372at2759"/>
<feature type="region of interest" description="Disordered" evidence="1">
    <location>
        <begin position="267"/>
        <end position="319"/>
    </location>
</feature>
<evidence type="ECO:0000313" key="5">
    <source>
        <dbReference type="Proteomes" id="UP000789595"/>
    </source>
</evidence>
<organism evidence="3">
    <name type="scientific">Pelagomonas calceolata</name>
    <dbReference type="NCBI Taxonomy" id="35677"/>
    <lineage>
        <taxon>Eukaryota</taxon>
        <taxon>Sar</taxon>
        <taxon>Stramenopiles</taxon>
        <taxon>Ochrophyta</taxon>
        <taxon>Pelagophyceae</taxon>
        <taxon>Pelagomonadales</taxon>
        <taxon>Pelagomonadaceae</taxon>
        <taxon>Pelagomonas</taxon>
    </lineage>
</organism>
<evidence type="ECO:0000256" key="2">
    <source>
        <dbReference type="SAM" id="SignalP"/>
    </source>
</evidence>
<dbReference type="PANTHER" id="PTHR36359:SF1">
    <property type="entry name" value="PROTEIN RESISTANCE TO PHYTOPHTHORA 1, CHLOROPLASTIC"/>
    <property type="match status" value="1"/>
</dbReference>
<dbReference type="EMBL" id="CAKKNE010000005">
    <property type="protein sequence ID" value="CAH0378161.1"/>
    <property type="molecule type" value="Genomic_DNA"/>
</dbReference>
<dbReference type="GO" id="GO:0006952">
    <property type="term" value="P:defense response"/>
    <property type="evidence" value="ECO:0007669"/>
    <property type="project" value="InterPro"/>
</dbReference>
<evidence type="ECO:0000256" key="1">
    <source>
        <dbReference type="SAM" id="MobiDB-lite"/>
    </source>
</evidence>
<protein>
    <submittedName>
        <fullName evidence="3">Uncharacterized protein</fullName>
    </submittedName>
</protein>
<reference evidence="3" key="1">
    <citation type="submission" date="2021-01" db="EMBL/GenBank/DDBJ databases">
        <authorList>
            <person name="Corre E."/>
            <person name="Pelletier E."/>
            <person name="Niang G."/>
            <person name="Scheremetjew M."/>
            <person name="Finn R."/>
            <person name="Kale V."/>
            <person name="Holt S."/>
            <person name="Cochrane G."/>
            <person name="Meng A."/>
            <person name="Brown T."/>
            <person name="Cohen L."/>
        </authorList>
    </citation>
    <scope>NUCLEOTIDE SEQUENCE</scope>
    <source>
        <strain evidence="3">CCMP1756</strain>
    </source>
</reference>
<evidence type="ECO:0000313" key="4">
    <source>
        <dbReference type="EMBL" id="CAH0378161.1"/>
    </source>
</evidence>
<dbReference type="InterPro" id="IPR044966">
    <property type="entry name" value="RPH1"/>
</dbReference>
<evidence type="ECO:0000313" key="3">
    <source>
        <dbReference type="EMBL" id="CAE0699852.1"/>
    </source>
</evidence>
<feature type="chain" id="PRO_5035593914" evidence="2">
    <location>
        <begin position="26"/>
        <end position="319"/>
    </location>
</feature>
<feature type="signal peptide" evidence="2">
    <location>
        <begin position="1"/>
        <end position="25"/>
    </location>
</feature>
<dbReference type="PANTHER" id="PTHR36359">
    <property type="entry name" value="PROTEIN RESISTANCE TO PHYTOPHTHORA 1, CHLOROPLASTIC"/>
    <property type="match status" value="1"/>
</dbReference>
<reference evidence="4" key="2">
    <citation type="submission" date="2021-11" db="EMBL/GenBank/DDBJ databases">
        <authorList>
            <consortium name="Genoscope - CEA"/>
            <person name="William W."/>
        </authorList>
    </citation>
    <scope>NUCLEOTIDE SEQUENCE</scope>
</reference>